<dbReference type="AlphaFoldDB" id="A0A1V6M3E0"/>
<evidence type="ECO:0000313" key="2">
    <source>
        <dbReference type="Proteomes" id="UP000242219"/>
    </source>
</evidence>
<protein>
    <submittedName>
        <fullName evidence="1">Uncharacterized protein</fullName>
    </submittedName>
</protein>
<evidence type="ECO:0000313" key="1">
    <source>
        <dbReference type="EMBL" id="OQD46885.1"/>
    </source>
</evidence>
<comment type="caution">
    <text evidence="1">The sequence shown here is derived from an EMBL/GenBank/DDBJ whole genome shotgun (WGS) entry which is preliminary data.</text>
</comment>
<name>A0A1V6M3E0_9BACT</name>
<reference evidence="1 2" key="1">
    <citation type="journal article" date="2016" name="Genome Announc.">
        <title>Draft Genome Sequence of the Anaerobic Ammonium-Oxidizing Bacterium 'Candidatus Brocadia sp. 40'.</title>
        <authorList>
            <person name="Ali M."/>
            <person name="Haroon M.F."/>
            <person name="Narita Y."/>
            <person name="Zhang L."/>
            <person name="Rangel Shaw D."/>
            <person name="Okabe S."/>
            <person name="Saikaly P.E."/>
        </authorList>
    </citation>
    <scope>NUCLEOTIDE SEQUENCE [LARGE SCALE GENOMIC DNA]</scope>
    <source>
        <strain evidence="1 2">40</strain>
    </source>
</reference>
<dbReference type="Proteomes" id="UP000242219">
    <property type="component" value="Unassembled WGS sequence"/>
</dbReference>
<dbReference type="EMBL" id="MJUW02000018">
    <property type="protein sequence ID" value="OQD46885.1"/>
    <property type="molecule type" value="Genomic_DNA"/>
</dbReference>
<proteinExistence type="predicted"/>
<accession>A0A1V6M3E0</accession>
<organism evidence="1 2">
    <name type="scientific">Candidatus Brocadia sapporoensis</name>
    <dbReference type="NCBI Taxonomy" id="392547"/>
    <lineage>
        <taxon>Bacteria</taxon>
        <taxon>Pseudomonadati</taxon>
        <taxon>Planctomycetota</taxon>
        <taxon>Candidatus Brocadiia</taxon>
        <taxon>Candidatus Brocadiales</taxon>
        <taxon>Candidatus Brocadiaceae</taxon>
        <taxon>Candidatus Brocadia</taxon>
    </lineage>
</organism>
<sequence>MLARQFVALQSQGFVSYVFILNSMMRLHGFATDTDYAFRLELFFLGAGKEYRLFVTTIQPANLKILS</sequence>
<keyword evidence="2" id="KW-1185">Reference proteome</keyword>
<gene>
    <name evidence="1" type="ORF">BIY37_00985</name>
</gene>